<dbReference type="RefSeq" id="XP_070888303.1">
    <property type="nucleotide sequence ID" value="XM_071028622.1"/>
</dbReference>
<proteinExistence type="predicted"/>
<dbReference type="Proteomes" id="UP001610432">
    <property type="component" value="Unassembled WGS sequence"/>
</dbReference>
<feature type="compositionally biased region" description="Basic and acidic residues" evidence="1">
    <location>
        <begin position="200"/>
        <end position="215"/>
    </location>
</feature>
<evidence type="ECO:0000313" key="2">
    <source>
        <dbReference type="EMBL" id="KAL2869324.1"/>
    </source>
</evidence>
<feature type="compositionally biased region" description="Polar residues" evidence="1">
    <location>
        <begin position="50"/>
        <end position="76"/>
    </location>
</feature>
<evidence type="ECO:0000313" key="3">
    <source>
        <dbReference type="Proteomes" id="UP001610432"/>
    </source>
</evidence>
<accession>A0ABR4LYQ9</accession>
<dbReference type="GeneID" id="98143694"/>
<dbReference type="EMBL" id="JBFXLQ010000010">
    <property type="protein sequence ID" value="KAL2869324.1"/>
    <property type="molecule type" value="Genomic_DNA"/>
</dbReference>
<sequence>MDLQGKPLSSGGRGVKVTTNPASEQPIHEPSGPVVNDSLAAESVRGGGSYNENRSAQPLGVSSKNTTTNITDTSAANEIPSAPSAHSRGGPFKQEKYPEALGGQADYPGAHIPESGYVGGPTGAKKELGINEHEYPASEKLSQPKPQAKSQQQPSGARASGSGYQTRSATAAAQGSKQSEFPDDPKYNASFNSEIGSEDDPGRLAENKFQRREAKTSAAAAAPAEKGTGNRTWYDPLSSDQRA</sequence>
<feature type="compositionally biased region" description="Basic and acidic residues" evidence="1">
    <location>
        <begin position="124"/>
        <end position="137"/>
    </location>
</feature>
<feature type="region of interest" description="Disordered" evidence="1">
    <location>
        <begin position="1"/>
        <end position="243"/>
    </location>
</feature>
<comment type="caution">
    <text evidence="2">The sequence shown here is derived from an EMBL/GenBank/DDBJ whole genome shotgun (WGS) entry which is preliminary data.</text>
</comment>
<feature type="compositionally biased region" description="Polar residues" evidence="1">
    <location>
        <begin position="162"/>
        <end position="179"/>
    </location>
</feature>
<protein>
    <submittedName>
        <fullName evidence="2">Uncharacterized protein</fullName>
    </submittedName>
</protein>
<gene>
    <name evidence="2" type="ORF">BJX67DRAFT_348114</name>
</gene>
<reference evidence="2 3" key="1">
    <citation type="submission" date="2024-07" db="EMBL/GenBank/DDBJ databases">
        <title>Section-level genome sequencing and comparative genomics of Aspergillus sections Usti and Cavernicolus.</title>
        <authorList>
            <consortium name="Lawrence Berkeley National Laboratory"/>
            <person name="Nybo J.L."/>
            <person name="Vesth T.C."/>
            <person name="Theobald S."/>
            <person name="Frisvad J.C."/>
            <person name="Larsen T.O."/>
            <person name="Kjaerboelling I."/>
            <person name="Rothschild-Mancinelli K."/>
            <person name="Lyhne E.K."/>
            <person name="Kogle M.E."/>
            <person name="Barry K."/>
            <person name="Clum A."/>
            <person name="Na H."/>
            <person name="Ledsgaard L."/>
            <person name="Lin J."/>
            <person name="Lipzen A."/>
            <person name="Kuo A."/>
            <person name="Riley R."/>
            <person name="Mondo S."/>
            <person name="Labutti K."/>
            <person name="Haridas S."/>
            <person name="Pangalinan J."/>
            <person name="Salamov A.A."/>
            <person name="Simmons B.A."/>
            <person name="Magnuson J.K."/>
            <person name="Chen J."/>
            <person name="Drula E."/>
            <person name="Henrissat B."/>
            <person name="Wiebenga A."/>
            <person name="Lubbers R.J."/>
            <person name="Gomes A.C."/>
            <person name="Macurrencykelacurrency M.R."/>
            <person name="Stajich J."/>
            <person name="Grigoriev I.V."/>
            <person name="Mortensen U.H."/>
            <person name="De Vries R.P."/>
            <person name="Baker S.E."/>
            <person name="Andersen M.R."/>
        </authorList>
    </citation>
    <scope>NUCLEOTIDE SEQUENCE [LARGE SCALE GENOMIC DNA]</scope>
    <source>
        <strain evidence="2 3">CBS 449.75</strain>
    </source>
</reference>
<name>A0ABR4LYQ9_9EURO</name>
<organism evidence="2 3">
    <name type="scientific">Aspergillus lucknowensis</name>
    <dbReference type="NCBI Taxonomy" id="176173"/>
    <lineage>
        <taxon>Eukaryota</taxon>
        <taxon>Fungi</taxon>
        <taxon>Dikarya</taxon>
        <taxon>Ascomycota</taxon>
        <taxon>Pezizomycotina</taxon>
        <taxon>Eurotiomycetes</taxon>
        <taxon>Eurotiomycetidae</taxon>
        <taxon>Eurotiales</taxon>
        <taxon>Aspergillaceae</taxon>
        <taxon>Aspergillus</taxon>
        <taxon>Aspergillus subgen. Nidulantes</taxon>
    </lineage>
</organism>
<evidence type="ECO:0000256" key="1">
    <source>
        <dbReference type="SAM" id="MobiDB-lite"/>
    </source>
</evidence>
<feature type="compositionally biased region" description="Low complexity" evidence="1">
    <location>
        <begin position="140"/>
        <end position="155"/>
    </location>
</feature>
<keyword evidence="3" id="KW-1185">Reference proteome</keyword>